<dbReference type="InterPro" id="IPR013783">
    <property type="entry name" value="Ig-like_fold"/>
</dbReference>
<feature type="compositionally biased region" description="Polar residues" evidence="12">
    <location>
        <begin position="795"/>
        <end position="805"/>
    </location>
</feature>
<dbReference type="SMART" id="SM00060">
    <property type="entry name" value="FN3"/>
    <property type="match status" value="4"/>
</dbReference>
<dbReference type="Proteomes" id="UP000050525">
    <property type="component" value="Unassembled WGS sequence"/>
</dbReference>
<dbReference type="Pfam" id="PF06328">
    <property type="entry name" value="Lep_receptor_Ig"/>
    <property type="match status" value="1"/>
</dbReference>
<feature type="region of interest" description="Disordered" evidence="12">
    <location>
        <begin position="793"/>
        <end position="813"/>
    </location>
</feature>
<evidence type="ECO:0000313" key="16">
    <source>
        <dbReference type="EMBL" id="KYO29123.1"/>
    </source>
</evidence>
<dbReference type="CDD" id="cd00063">
    <property type="entry name" value="FN3"/>
    <property type="match status" value="3"/>
</dbReference>
<dbReference type="EMBL" id="AKHW03004724">
    <property type="protein sequence ID" value="KYO29123.1"/>
    <property type="molecule type" value="Genomic_DNA"/>
</dbReference>
<evidence type="ECO:0000256" key="4">
    <source>
        <dbReference type="ARBA" id="ARBA00022692"/>
    </source>
</evidence>
<dbReference type="Pfam" id="PF00041">
    <property type="entry name" value="fn3"/>
    <property type="match status" value="2"/>
</dbReference>
<comment type="caution">
    <text evidence="16">The sequence shown here is derived from an EMBL/GenBank/DDBJ whole genome shotgun (WGS) entry which is preliminary data.</text>
</comment>
<keyword evidence="5 14" id="KW-0732">Signal</keyword>
<dbReference type="InterPro" id="IPR052672">
    <property type="entry name" value="Type1_Cytokine_Rcpt_Type2"/>
</dbReference>
<keyword evidence="11" id="KW-0393">Immunoglobulin domain</keyword>
<evidence type="ECO:0000256" key="3">
    <source>
        <dbReference type="ARBA" id="ARBA00022475"/>
    </source>
</evidence>
<dbReference type="SUPFAM" id="SSF48726">
    <property type="entry name" value="Immunoglobulin"/>
    <property type="match status" value="1"/>
</dbReference>
<keyword evidence="10" id="KW-0325">Glycoprotein</keyword>
<dbReference type="InterPro" id="IPR036179">
    <property type="entry name" value="Ig-like_dom_sf"/>
</dbReference>
<comment type="similarity">
    <text evidence="2">Belongs to the type I cytokine receptor family. Type 2 subfamily.</text>
</comment>
<sequence>MSSLFPVIAKKMFFSLLCLSVVLCRIYTADGNSMREAKIFPPSPEIERGSTLKLFCTLGKHLIPRGNASHIIWKLNHDLIPQEYYTIINESTSGVTIHNFTYESAHVRCFTKMLHLGDEQLQIHINVKSGFSPEKPKNISCIYYYDINITCSWISGRETHLNTTYTLVRKHYDDGIQQWINRDSCQSNNGSCAFFFPDIPYARYCFQVTAKNALSNSTTECVPMEMLEIEKLEAPDIISVEKIAGIKQLLNITWKNPMVAPERRLCCLIQYRKMHSNDSGNVTDCTNRTETIKSYNLMGLQDFTEYAIAIQCKGALAKFWSEWSEERIGRTEEKAPSRKVDLWRVIESSQSSGNRYVHLMWKLLEEFPSSESIHGYKIWYIPENNASPAGPTHNTTDKKFTLLLPGEAYVLSVIAYNSAGESPEATLRIPTIGEITSTHIDSVWTFTLRKKMIVTWEASSVNEYVIEWYKEWDTEPFNRSWQYVSNTTNWTSQEGAFESFICYNISVYPLFENKIGAPYSVQAYFQEKPPTVGPETKADNPGKNEAIIKWNEIDKIHKNGFIRNYTIFYKSEGGKELNKTVNRNVLQYKLSSLEANTQYTAYVNAANSAGGKNGNTVTFKTSKFNKEDLLYIFISLGLCMLFLLLLGIICTLKKQTLKRVCWPDVPNPAESIVVGSEDVFMCNSLLKQGQSEDGTVGSENISVLEPGMPHENQTELLLIKHENYESDHTDTCAKDVPNDHKKELCNKEHEVVKSFSPSLPYIVTEQDFRSQMLSAVKPNRKIYPVEKLEEDFSKPQFSPVQNSSSKDNENEDGECTDIKEAATFNPYLKNSVNTREFIVPENLPDRNKNESRTQSTAPFQKNTAGQSYVTLDMFGLTIAH</sequence>
<proteinExistence type="inferred from homology"/>
<keyword evidence="8 13" id="KW-0472">Membrane</keyword>
<evidence type="ECO:0000256" key="10">
    <source>
        <dbReference type="ARBA" id="ARBA00023180"/>
    </source>
</evidence>
<evidence type="ECO:0000313" key="17">
    <source>
        <dbReference type="Proteomes" id="UP000050525"/>
    </source>
</evidence>
<dbReference type="AlphaFoldDB" id="A0A151MX36"/>
<feature type="transmembrane region" description="Helical" evidence="13">
    <location>
        <begin position="629"/>
        <end position="649"/>
    </location>
</feature>
<dbReference type="InterPro" id="IPR010457">
    <property type="entry name" value="IgC2-like_lig-bd"/>
</dbReference>
<evidence type="ECO:0000256" key="13">
    <source>
        <dbReference type="SAM" id="Phobius"/>
    </source>
</evidence>
<keyword evidence="6" id="KW-0677">Repeat</keyword>
<dbReference type="PANTHER" id="PTHR48423:SF1">
    <property type="entry name" value="INTERLEUKIN-27 RECEPTOR SUBUNIT ALPHA"/>
    <property type="match status" value="1"/>
</dbReference>
<feature type="domain" description="Fibronectin type-III" evidence="15">
    <location>
        <begin position="530"/>
        <end position="624"/>
    </location>
</feature>
<dbReference type="Gene3D" id="2.60.40.10">
    <property type="entry name" value="Immunoglobulins"/>
    <property type="match status" value="6"/>
</dbReference>
<feature type="region of interest" description="Disordered" evidence="12">
    <location>
        <begin position="838"/>
        <end position="861"/>
    </location>
</feature>
<reference evidence="16 17" key="1">
    <citation type="journal article" date="2012" name="Genome Biol.">
        <title>Sequencing three crocodilian genomes to illuminate the evolution of archosaurs and amniotes.</title>
        <authorList>
            <person name="St John J.A."/>
            <person name="Braun E.L."/>
            <person name="Isberg S.R."/>
            <person name="Miles L.G."/>
            <person name="Chong A.Y."/>
            <person name="Gongora J."/>
            <person name="Dalzell P."/>
            <person name="Moran C."/>
            <person name="Bed'hom B."/>
            <person name="Abzhanov A."/>
            <person name="Burgess S.C."/>
            <person name="Cooksey A.M."/>
            <person name="Castoe T.A."/>
            <person name="Crawford N.G."/>
            <person name="Densmore L.D."/>
            <person name="Drew J.C."/>
            <person name="Edwards S.V."/>
            <person name="Faircloth B.C."/>
            <person name="Fujita M.K."/>
            <person name="Greenwold M.J."/>
            <person name="Hoffmann F.G."/>
            <person name="Howard J.M."/>
            <person name="Iguchi T."/>
            <person name="Janes D.E."/>
            <person name="Khan S.Y."/>
            <person name="Kohno S."/>
            <person name="de Koning A.J."/>
            <person name="Lance S.L."/>
            <person name="McCarthy F.M."/>
            <person name="McCormack J.E."/>
            <person name="Merchant M.E."/>
            <person name="Peterson D.G."/>
            <person name="Pollock D.D."/>
            <person name="Pourmand N."/>
            <person name="Raney B.J."/>
            <person name="Roessler K.A."/>
            <person name="Sanford J.R."/>
            <person name="Sawyer R.H."/>
            <person name="Schmidt C.J."/>
            <person name="Triplett E.W."/>
            <person name="Tuberville T.D."/>
            <person name="Venegas-Anaya M."/>
            <person name="Howard J.T."/>
            <person name="Jarvis E.D."/>
            <person name="Guillette L.J.Jr."/>
            <person name="Glenn T.C."/>
            <person name="Green R.E."/>
            <person name="Ray D.A."/>
        </authorList>
    </citation>
    <scope>NUCLEOTIDE SEQUENCE [LARGE SCALE GENOMIC DNA]</scope>
    <source>
        <strain evidence="16">KSC_2009_1</strain>
    </source>
</reference>
<keyword evidence="9 16" id="KW-0675">Receptor</keyword>
<organism evidence="16 17">
    <name type="scientific">Alligator mississippiensis</name>
    <name type="common">American alligator</name>
    <dbReference type="NCBI Taxonomy" id="8496"/>
    <lineage>
        <taxon>Eukaryota</taxon>
        <taxon>Metazoa</taxon>
        <taxon>Chordata</taxon>
        <taxon>Craniata</taxon>
        <taxon>Vertebrata</taxon>
        <taxon>Euteleostomi</taxon>
        <taxon>Archelosauria</taxon>
        <taxon>Archosauria</taxon>
        <taxon>Crocodylia</taxon>
        <taxon>Alligatoridae</taxon>
        <taxon>Alligatorinae</taxon>
        <taxon>Alligator</taxon>
    </lineage>
</organism>
<dbReference type="InterPro" id="IPR003961">
    <property type="entry name" value="FN3_dom"/>
</dbReference>
<comment type="subcellular location">
    <subcellularLocation>
        <location evidence="1">Cell membrane</location>
        <topology evidence="1">Single-pass type I membrane protein</topology>
    </subcellularLocation>
</comment>
<dbReference type="PANTHER" id="PTHR48423">
    <property type="entry name" value="INTERLEUKIN-27 RECEPTOR SUBUNIT ALPHA"/>
    <property type="match status" value="1"/>
</dbReference>
<dbReference type="InterPro" id="IPR036116">
    <property type="entry name" value="FN3_sf"/>
</dbReference>
<dbReference type="GO" id="GO:0005886">
    <property type="term" value="C:plasma membrane"/>
    <property type="evidence" value="ECO:0007669"/>
    <property type="project" value="UniProtKB-SubCell"/>
</dbReference>
<evidence type="ECO:0000256" key="7">
    <source>
        <dbReference type="ARBA" id="ARBA00022989"/>
    </source>
</evidence>
<feature type="chain" id="PRO_5007585542" evidence="14">
    <location>
        <begin position="25"/>
        <end position="880"/>
    </location>
</feature>
<evidence type="ECO:0000259" key="15">
    <source>
        <dbReference type="PROSITE" id="PS50853"/>
    </source>
</evidence>
<feature type="domain" description="Fibronectin type-III" evidence="15">
    <location>
        <begin position="234"/>
        <end position="334"/>
    </location>
</feature>
<dbReference type="eggNOG" id="ENOG502QVZY">
    <property type="taxonomic scope" value="Eukaryota"/>
</dbReference>
<gene>
    <name evidence="16" type="primary">IL31RA</name>
    <name evidence="16" type="ORF">Y1Q_0009915</name>
</gene>
<name>A0A151MX36_ALLMI</name>
<keyword evidence="4 13" id="KW-0812">Transmembrane</keyword>
<accession>A0A151MX36</accession>
<evidence type="ECO:0000256" key="1">
    <source>
        <dbReference type="ARBA" id="ARBA00004251"/>
    </source>
</evidence>
<dbReference type="STRING" id="8496.A0A151MX36"/>
<dbReference type="FunFam" id="2.60.40.10:FF:000414">
    <property type="entry name" value="Interleukin-6 receptor subunit beta"/>
    <property type="match status" value="1"/>
</dbReference>
<evidence type="ECO:0000256" key="14">
    <source>
        <dbReference type="SAM" id="SignalP"/>
    </source>
</evidence>
<feature type="signal peptide" evidence="14">
    <location>
        <begin position="1"/>
        <end position="24"/>
    </location>
</feature>
<keyword evidence="7 13" id="KW-1133">Transmembrane helix</keyword>
<evidence type="ECO:0000256" key="6">
    <source>
        <dbReference type="ARBA" id="ARBA00022737"/>
    </source>
</evidence>
<evidence type="ECO:0000256" key="8">
    <source>
        <dbReference type="ARBA" id="ARBA00023136"/>
    </source>
</evidence>
<evidence type="ECO:0000256" key="12">
    <source>
        <dbReference type="SAM" id="MobiDB-lite"/>
    </source>
</evidence>
<dbReference type="PROSITE" id="PS50853">
    <property type="entry name" value="FN3"/>
    <property type="match status" value="3"/>
</dbReference>
<keyword evidence="3" id="KW-1003">Cell membrane</keyword>
<evidence type="ECO:0000256" key="9">
    <source>
        <dbReference type="ARBA" id="ARBA00023170"/>
    </source>
</evidence>
<dbReference type="SUPFAM" id="SSF49265">
    <property type="entry name" value="Fibronectin type III"/>
    <property type="match status" value="3"/>
</dbReference>
<feature type="compositionally biased region" description="Polar residues" evidence="12">
    <location>
        <begin position="852"/>
        <end position="861"/>
    </location>
</feature>
<feature type="domain" description="Fibronectin type-III" evidence="15">
    <location>
        <begin position="338"/>
        <end position="435"/>
    </location>
</feature>
<evidence type="ECO:0000256" key="11">
    <source>
        <dbReference type="ARBA" id="ARBA00023319"/>
    </source>
</evidence>
<keyword evidence="17" id="KW-1185">Reference proteome</keyword>
<protein>
    <submittedName>
        <fullName evidence="16">Interleukin-31 receptor subunit alpha isoform A</fullName>
    </submittedName>
</protein>
<evidence type="ECO:0000256" key="5">
    <source>
        <dbReference type="ARBA" id="ARBA00022729"/>
    </source>
</evidence>
<evidence type="ECO:0000256" key="2">
    <source>
        <dbReference type="ARBA" id="ARBA00008921"/>
    </source>
</evidence>